<gene>
    <name evidence="6" type="ORF">FVW59_08670</name>
</gene>
<dbReference type="SUPFAM" id="SSF53720">
    <property type="entry name" value="ALDH-like"/>
    <property type="match status" value="1"/>
</dbReference>
<dbReference type="InterPro" id="IPR016161">
    <property type="entry name" value="Ald_DH/histidinol_DH"/>
</dbReference>
<dbReference type="FunFam" id="3.40.605.10:FF:000001">
    <property type="entry name" value="Aldehyde dehydrogenase 1"/>
    <property type="match status" value="1"/>
</dbReference>
<organism evidence="6 7">
    <name type="scientific">Parahaliea aestuarii</name>
    <dbReference type="NCBI Taxonomy" id="1852021"/>
    <lineage>
        <taxon>Bacteria</taxon>
        <taxon>Pseudomonadati</taxon>
        <taxon>Pseudomonadota</taxon>
        <taxon>Gammaproteobacteria</taxon>
        <taxon>Cellvibrionales</taxon>
        <taxon>Halieaceae</taxon>
        <taxon>Parahaliea</taxon>
    </lineage>
</organism>
<dbReference type="InterPro" id="IPR016160">
    <property type="entry name" value="Ald_DH_CS_CYS"/>
</dbReference>
<dbReference type="InterPro" id="IPR016162">
    <property type="entry name" value="Ald_DH_N"/>
</dbReference>
<dbReference type="OrthoDB" id="5887723at2"/>
<accession>A0A5C8ZY76</accession>
<dbReference type="Gene3D" id="3.40.309.10">
    <property type="entry name" value="Aldehyde Dehydrogenase, Chain A, domain 2"/>
    <property type="match status" value="1"/>
</dbReference>
<evidence type="ECO:0000313" key="6">
    <source>
        <dbReference type="EMBL" id="TXS92480.1"/>
    </source>
</evidence>
<feature type="active site" evidence="3">
    <location>
        <position position="264"/>
    </location>
</feature>
<feature type="domain" description="Aldehyde dehydrogenase" evidence="5">
    <location>
        <begin position="33"/>
        <end position="489"/>
    </location>
</feature>
<sequence>MLSDSVKAVFERASAGQLNAGAMVPGYSPSDVRLENRNPWDNSLIGSVYSGSEATVNAAVSAARDCFESGAWSALEPGERKAVLLRWCDLMEQHADELAALDCVDAGKPITECLNTDIPETINTCRWYAEASDKLFGKIAPTGPDALALITKEAAGVVGAVLPWNFPAQMFAWKVGPALTVGNSVIVKPAEQTSLSACRMVELAHEAGVPAAALTVVTGLGENTGMPLGLHPDVDVLSFTGSTEVGRLFLQYAAKSNLKRVVLECGGKSPQVIFDDVYSLEEIVNDVLSAAFWNMGENCSCGSRLLVHASRKDELLGLIKAKLADWKVGNPMEPETMIGPMVEKVHFDKVAGHIATAKQEGALLIHGGGTPDLGAGMVVEPTIFDGVKPTMTLFREEVFGPVLAVTTFNTEEEAVALANDTHYGLAASLYTADIRRATRVARAIRAGTVSVNCFSEGSIATPFGGYKLSGFGGQDNGLEAFEQYLETKTTWFAQ</sequence>
<proteinExistence type="inferred from homology"/>
<dbReference type="GO" id="GO:0004030">
    <property type="term" value="F:aldehyde dehydrogenase [NAD(P)+] activity"/>
    <property type="evidence" value="ECO:0007669"/>
    <property type="project" value="UniProtKB-ARBA"/>
</dbReference>
<comment type="similarity">
    <text evidence="1 4">Belongs to the aldehyde dehydrogenase family.</text>
</comment>
<dbReference type="RefSeq" id="WP_148063851.1">
    <property type="nucleotide sequence ID" value="NZ_VRYZ01000003.1"/>
</dbReference>
<evidence type="ECO:0000256" key="1">
    <source>
        <dbReference type="ARBA" id="ARBA00009986"/>
    </source>
</evidence>
<name>A0A5C8ZY76_9GAMM</name>
<reference evidence="6 7" key="1">
    <citation type="submission" date="2019-08" db="EMBL/GenBank/DDBJ databases">
        <title>Parahaliea maris sp. nov., isolated from the surface seawater.</title>
        <authorList>
            <person name="Liu Y."/>
        </authorList>
    </citation>
    <scope>NUCLEOTIDE SEQUENCE [LARGE SCALE GENOMIC DNA]</scope>
    <source>
        <strain evidence="6 7">S2-26</strain>
    </source>
</reference>
<dbReference type="InterPro" id="IPR016163">
    <property type="entry name" value="Ald_DH_C"/>
</dbReference>
<dbReference type="CDD" id="cd07112">
    <property type="entry name" value="ALDH_GABALDH-PuuC"/>
    <property type="match status" value="1"/>
</dbReference>
<keyword evidence="7" id="KW-1185">Reference proteome</keyword>
<dbReference type="FunFam" id="3.40.309.10:FF:000012">
    <property type="entry name" value="Betaine aldehyde dehydrogenase"/>
    <property type="match status" value="1"/>
</dbReference>
<dbReference type="PROSITE" id="PS00687">
    <property type="entry name" value="ALDEHYDE_DEHYDR_GLU"/>
    <property type="match status" value="1"/>
</dbReference>
<dbReference type="PANTHER" id="PTHR11699">
    <property type="entry name" value="ALDEHYDE DEHYDROGENASE-RELATED"/>
    <property type="match status" value="1"/>
</dbReference>
<dbReference type="InterPro" id="IPR029510">
    <property type="entry name" value="Ald_DH_CS_GLU"/>
</dbReference>
<keyword evidence="2 4" id="KW-0560">Oxidoreductase</keyword>
<dbReference type="Proteomes" id="UP000321933">
    <property type="component" value="Unassembled WGS sequence"/>
</dbReference>
<dbReference type="PROSITE" id="PS00070">
    <property type="entry name" value="ALDEHYDE_DEHYDR_CYS"/>
    <property type="match status" value="1"/>
</dbReference>
<comment type="caution">
    <text evidence="6">The sequence shown here is derived from an EMBL/GenBank/DDBJ whole genome shotgun (WGS) entry which is preliminary data.</text>
</comment>
<dbReference type="Pfam" id="PF00171">
    <property type="entry name" value="Aldedh"/>
    <property type="match status" value="1"/>
</dbReference>
<dbReference type="InterPro" id="IPR015590">
    <property type="entry name" value="Aldehyde_DH_dom"/>
</dbReference>
<evidence type="ECO:0000259" key="5">
    <source>
        <dbReference type="Pfam" id="PF00171"/>
    </source>
</evidence>
<dbReference type="EMBL" id="VRYZ01000003">
    <property type="protein sequence ID" value="TXS92480.1"/>
    <property type="molecule type" value="Genomic_DNA"/>
</dbReference>
<evidence type="ECO:0000256" key="4">
    <source>
        <dbReference type="RuleBase" id="RU003345"/>
    </source>
</evidence>
<evidence type="ECO:0000256" key="2">
    <source>
        <dbReference type="ARBA" id="ARBA00023002"/>
    </source>
</evidence>
<evidence type="ECO:0000313" key="7">
    <source>
        <dbReference type="Proteomes" id="UP000321933"/>
    </source>
</evidence>
<protein>
    <submittedName>
        <fullName evidence="6">Aldehyde dehydrogenase</fullName>
    </submittedName>
</protein>
<dbReference type="AlphaFoldDB" id="A0A5C8ZY76"/>
<dbReference type="Gene3D" id="3.40.605.10">
    <property type="entry name" value="Aldehyde Dehydrogenase, Chain A, domain 1"/>
    <property type="match status" value="1"/>
</dbReference>
<evidence type="ECO:0000256" key="3">
    <source>
        <dbReference type="PROSITE-ProRule" id="PRU10007"/>
    </source>
</evidence>